<dbReference type="EMBL" id="JBGOGF010000001">
    <property type="protein sequence ID" value="MFA1770198.1"/>
    <property type="molecule type" value="Genomic_DNA"/>
</dbReference>
<reference evidence="3 5" key="3">
    <citation type="submission" date="2024-08" db="EMBL/GenBank/DDBJ databases">
        <authorList>
            <person name="Wei W."/>
        </authorList>
    </citation>
    <scope>NUCLEOTIDE SEQUENCE [LARGE SCALE GENOMIC DNA]</scope>
    <source>
        <strain evidence="3 5">XU2</strain>
    </source>
</reference>
<dbReference type="RefSeq" id="WP_149097994.1">
    <property type="nucleotide sequence ID" value="NZ_BMMG01000002.1"/>
</dbReference>
<evidence type="ECO:0000313" key="5">
    <source>
        <dbReference type="Proteomes" id="UP001570846"/>
    </source>
</evidence>
<evidence type="ECO:0000313" key="3">
    <source>
        <dbReference type="EMBL" id="MFA1770198.1"/>
    </source>
</evidence>
<dbReference type="EMBL" id="VKKZ01000019">
    <property type="protein sequence ID" value="KAA6435803.1"/>
    <property type="molecule type" value="Genomic_DNA"/>
</dbReference>
<organism evidence="2 4">
    <name type="scientific">Rufibacter glacialis</name>
    <dbReference type="NCBI Taxonomy" id="1259555"/>
    <lineage>
        <taxon>Bacteria</taxon>
        <taxon>Pseudomonadati</taxon>
        <taxon>Bacteroidota</taxon>
        <taxon>Cytophagia</taxon>
        <taxon>Cytophagales</taxon>
        <taxon>Hymenobacteraceae</taxon>
        <taxon>Rufibacter</taxon>
    </lineage>
</organism>
<name>A0A5M8QMG4_9BACT</name>
<gene>
    <name evidence="3" type="ORF">ACD591_02760</name>
    <name evidence="2" type="ORF">FOE74_07660</name>
</gene>
<reference evidence="2 4" key="2">
    <citation type="submission" date="2019-09" db="EMBL/GenBank/DDBJ databases">
        <title>A bacterium isolated from glacier soil.</title>
        <authorList>
            <person name="Liu Q."/>
        </authorList>
    </citation>
    <scope>NUCLEOTIDE SEQUENCE [LARGE SCALE GENOMIC DNA]</scope>
    <source>
        <strain evidence="2 4">MDT1-10-3</strain>
    </source>
</reference>
<keyword evidence="5" id="KW-1185">Reference proteome</keyword>
<dbReference type="AlphaFoldDB" id="A0A5M8QMG4"/>
<feature type="region of interest" description="Disordered" evidence="1">
    <location>
        <begin position="83"/>
        <end position="109"/>
    </location>
</feature>
<proteinExistence type="predicted"/>
<dbReference type="Proteomes" id="UP000323866">
    <property type="component" value="Unassembled WGS sequence"/>
</dbReference>
<evidence type="ECO:0000313" key="2">
    <source>
        <dbReference type="EMBL" id="KAA6435803.1"/>
    </source>
</evidence>
<accession>A0A5M8QMG4</accession>
<comment type="caution">
    <text evidence="2">The sequence shown here is derived from an EMBL/GenBank/DDBJ whole genome shotgun (WGS) entry which is preliminary data.</text>
</comment>
<protein>
    <submittedName>
        <fullName evidence="2">Uncharacterized protein</fullName>
    </submittedName>
</protein>
<sequence>MPRGVVISADPAPLVERCKGTVVAIERDDNIGIDIGVTYEFNRGSGNCCNKHPGDIIEILNKFGDGSVNIRCEKKFKVVEVRTGGKEEATGVEEESTKAGETTGGKEAV</sequence>
<evidence type="ECO:0000313" key="4">
    <source>
        <dbReference type="Proteomes" id="UP000323866"/>
    </source>
</evidence>
<evidence type="ECO:0000256" key="1">
    <source>
        <dbReference type="SAM" id="MobiDB-lite"/>
    </source>
</evidence>
<dbReference type="Proteomes" id="UP001570846">
    <property type="component" value="Unassembled WGS sequence"/>
</dbReference>
<dbReference type="OrthoDB" id="9942753at2"/>
<reference evidence="2 4" key="1">
    <citation type="submission" date="2019-07" db="EMBL/GenBank/DDBJ databases">
        <authorList>
            <person name="Qu J.-H."/>
        </authorList>
    </citation>
    <scope>NUCLEOTIDE SEQUENCE [LARGE SCALE GENOMIC DNA]</scope>
    <source>
        <strain evidence="2 4">MDT1-10-3</strain>
    </source>
</reference>